<organism evidence="1 2">
    <name type="scientific">Chlorobium phaeobacteroides (strain DSM 266 / SMG 266 / 2430)</name>
    <dbReference type="NCBI Taxonomy" id="290317"/>
    <lineage>
        <taxon>Bacteria</taxon>
        <taxon>Pseudomonadati</taxon>
        <taxon>Chlorobiota</taxon>
        <taxon>Chlorobiia</taxon>
        <taxon>Chlorobiales</taxon>
        <taxon>Chlorobiaceae</taxon>
        <taxon>Chlorobium/Pelodictyon group</taxon>
        <taxon>Chlorobium</taxon>
    </lineage>
</organism>
<accession>A1BJM4</accession>
<dbReference type="AlphaFoldDB" id="A1BJM4"/>
<protein>
    <submittedName>
        <fullName evidence="1">Uncharacterized protein</fullName>
    </submittedName>
</protein>
<reference evidence="1 2" key="1">
    <citation type="submission" date="2006-12" db="EMBL/GenBank/DDBJ databases">
        <title>Complete sequence of Chlorobium phaeobacteroides DSM 266.</title>
        <authorList>
            <consortium name="US DOE Joint Genome Institute"/>
            <person name="Copeland A."/>
            <person name="Lucas S."/>
            <person name="Lapidus A."/>
            <person name="Barry K."/>
            <person name="Detter J.C."/>
            <person name="Glavina del Rio T."/>
            <person name="Hammon N."/>
            <person name="Israni S."/>
            <person name="Pitluck S."/>
            <person name="Goltsman E."/>
            <person name="Schmutz J."/>
            <person name="Larimer F."/>
            <person name="Land M."/>
            <person name="Hauser L."/>
            <person name="Mikhailova N."/>
            <person name="Li T."/>
            <person name="Overmann J."/>
            <person name="Bryant D.A."/>
            <person name="Richardson P."/>
        </authorList>
    </citation>
    <scope>NUCLEOTIDE SEQUENCE [LARGE SCALE GENOMIC DNA]</scope>
    <source>
        <strain evidence="1 2">DSM 266</strain>
    </source>
</reference>
<dbReference type="EMBL" id="CP000492">
    <property type="protein sequence ID" value="ABL66601.1"/>
    <property type="molecule type" value="Genomic_DNA"/>
</dbReference>
<gene>
    <name evidence="1" type="ordered locus">Cpha266_2614</name>
</gene>
<name>A1BJM4_CHLPD</name>
<proteinExistence type="predicted"/>
<sequence>MQRHGQKVKTVTQQELSAVFYRLRSPARWLSLNLGISKAGENQLPIPCAQIRVNSRANLPLHPNSFLNQKTRLDVGSAKRKQQTALILFS</sequence>
<dbReference type="Proteomes" id="UP000008701">
    <property type="component" value="Chromosome"/>
</dbReference>
<evidence type="ECO:0000313" key="1">
    <source>
        <dbReference type="EMBL" id="ABL66601.1"/>
    </source>
</evidence>
<dbReference type="HOGENOM" id="CLU_2435505_0_0_10"/>
<dbReference type="KEGG" id="cph:Cpha266_2614"/>
<evidence type="ECO:0000313" key="2">
    <source>
        <dbReference type="Proteomes" id="UP000008701"/>
    </source>
</evidence>
<keyword evidence="2" id="KW-1185">Reference proteome</keyword>